<gene>
    <name evidence="2" type="ORF">NDU88_005972</name>
</gene>
<feature type="region of interest" description="Disordered" evidence="1">
    <location>
        <begin position="1"/>
        <end position="22"/>
    </location>
</feature>
<name>A0AAV7TWA9_PLEWA</name>
<sequence length="208" mass="22522">MGPRRDKSATAQSKRAGGHCRSQALWHQTEVATKTEYCLQQEGGRSPLTNTEPWPSRSPRPRPAAKWPRGSPAVQHRPPRQPGSLQCLSAPITGARQIQQEGSRSPQFQLWWHATKEPAGAAKAQATRARQPGPKMGLATDVLDQCGCKEKHQPVASPGLPMSSQAVKAGGEATEKEKCHVLDPPPAEPHSVVLILQDGQAMPPRKNP</sequence>
<proteinExistence type="predicted"/>
<feature type="region of interest" description="Disordered" evidence="1">
    <location>
        <begin position="151"/>
        <end position="190"/>
    </location>
</feature>
<accession>A0AAV7TWA9</accession>
<feature type="region of interest" description="Disordered" evidence="1">
    <location>
        <begin position="37"/>
        <end position="87"/>
    </location>
</feature>
<dbReference type="AlphaFoldDB" id="A0AAV7TWA9"/>
<organism evidence="2 3">
    <name type="scientific">Pleurodeles waltl</name>
    <name type="common">Iberian ribbed newt</name>
    <dbReference type="NCBI Taxonomy" id="8319"/>
    <lineage>
        <taxon>Eukaryota</taxon>
        <taxon>Metazoa</taxon>
        <taxon>Chordata</taxon>
        <taxon>Craniata</taxon>
        <taxon>Vertebrata</taxon>
        <taxon>Euteleostomi</taxon>
        <taxon>Amphibia</taxon>
        <taxon>Batrachia</taxon>
        <taxon>Caudata</taxon>
        <taxon>Salamandroidea</taxon>
        <taxon>Salamandridae</taxon>
        <taxon>Pleurodelinae</taxon>
        <taxon>Pleurodeles</taxon>
    </lineage>
</organism>
<evidence type="ECO:0000313" key="2">
    <source>
        <dbReference type="EMBL" id="KAJ1180755.1"/>
    </source>
</evidence>
<protein>
    <submittedName>
        <fullName evidence="2">Uncharacterized protein</fullName>
    </submittedName>
</protein>
<reference evidence="2" key="1">
    <citation type="journal article" date="2022" name="bioRxiv">
        <title>Sequencing and chromosome-scale assembly of the giantPleurodeles waltlgenome.</title>
        <authorList>
            <person name="Brown T."/>
            <person name="Elewa A."/>
            <person name="Iarovenko S."/>
            <person name="Subramanian E."/>
            <person name="Araus A.J."/>
            <person name="Petzold A."/>
            <person name="Susuki M."/>
            <person name="Suzuki K.-i.T."/>
            <person name="Hayashi T."/>
            <person name="Toyoda A."/>
            <person name="Oliveira C."/>
            <person name="Osipova E."/>
            <person name="Leigh N.D."/>
            <person name="Simon A."/>
            <person name="Yun M.H."/>
        </authorList>
    </citation>
    <scope>NUCLEOTIDE SEQUENCE</scope>
    <source>
        <strain evidence="2">20211129_DDA</strain>
        <tissue evidence="2">Liver</tissue>
    </source>
</reference>
<evidence type="ECO:0000256" key="1">
    <source>
        <dbReference type="SAM" id="MobiDB-lite"/>
    </source>
</evidence>
<keyword evidence="3" id="KW-1185">Reference proteome</keyword>
<evidence type="ECO:0000313" key="3">
    <source>
        <dbReference type="Proteomes" id="UP001066276"/>
    </source>
</evidence>
<dbReference type="EMBL" id="JANPWB010000006">
    <property type="protein sequence ID" value="KAJ1180755.1"/>
    <property type="molecule type" value="Genomic_DNA"/>
</dbReference>
<comment type="caution">
    <text evidence="2">The sequence shown here is derived from an EMBL/GenBank/DDBJ whole genome shotgun (WGS) entry which is preliminary data.</text>
</comment>
<dbReference type="Proteomes" id="UP001066276">
    <property type="component" value="Chromosome 3_2"/>
</dbReference>